<dbReference type="GO" id="GO:0006974">
    <property type="term" value="P:DNA damage response"/>
    <property type="evidence" value="ECO:0007669"/>
    <property type="project" value="TreeGrafter"/>
</dbReference>
<evidence type="ECO:0000256" key="4">
    <source>
        <dbReference type="ARBA" id="ARBA00022801"/>
    </source>
</evidence>
<evidence type="ECO:0000256" key="7">
    <source>
        <dbReference type="RuleBase" id="RU367030"/>
    </source>
</evidence>
<feature type="compositionally biased region" description="Polar residues" evidence="8">
    <location>
        <begin position="33"/>
        <end position="47"/>
    </location>
</feature>
<dbReference type="InterPro" id="IPR036075">
    <property type="entry name" value="ARMT-1-like_metal-bd_sf"/>
</dbReference>
<evidence type="ECO:0000256" key="8">
    <source>
        <dbReference type="SAM" id="MobiDB-lite"/>
    </source>
</evidence>
<name>A0A9P6NNI8_9BASI</name>
<dbReference type="Gene3D" id="3.40.50.10880">
    <property type="entry name" value="Uncharacterised protein PF01937, DUF89, domain 3"/>
    <property type="match status" value="1"/>
</dbReference>
<sequence>MFQSNLSTNNNPSSRLTSSPYKNISNKPRKNNNHSPTSSTGLYSHSTPPIFPTSIRTFKRPPKVHLPPLIMATTRFPNSAYKPPTELSIEPYSASDPTTFAYESTIRRWPMILTNIIDRIVNVNNLLLDAGPSEAEKLKEGKQIISQISQLKYECARDKELEPIPDDGGPNAVLYNEELVKTKAASKSTWFTTSWLFAECYLYRRLRSFFALTKHWKTYDPFEDPKQSTLKASQPAILLLATRLEIYISKPRPLLDSNTGELELKMGLQDLLHAALWGNATDLSLLPNISAEALCELQSESRKDSERVLRDDFDSLWRTLIDRQRISNSLDHKDYRIDFVLDNAGFELFTDLALADWLVTISPFATKIVFHPKDIPWFVSDVMEKDVYNLLDTLDTFEGQEIISPLVKRWRGYLTNHTWQINVQHAPVWTKPVPFWDLPTESNEVLWLELKSSDLVIFKGDLNYRKLTGDAKWPTTTSFEEAIGPLNGCVNLLSLRTCKADVVVGLKPGQEEQMNIIDSKWRINGKYGLISYAPKNSFTQKISQNE</sequence>
<dbReference type="PANTHER" id="PTHR12260">
    <property type="entry name" value="DAMAGE-CONTROL PHOSPHATASE ARMT1"/>
    <property type="match status" value="1"/>
</dbReference>
<feature type="region of interest" description="Disordered" evidence="8">
    <location>
        <begin position="1"/>
        <end position="47"/>
    </location>
</feature>
<protein>
    <recommendedName>
        <fullName evidence="7">Sugar phosphate phosphatase</fullName>
        <ecNumber evidence="7">3.1.3.-</ecNumber>
    </recommendedName>
</protein>
<accession>A0A9P6NNI8</accession>
<organism evidence="10 11">
    <name type="scientific">Cronartium quercuum f. sp. fusiforme G11</name>
    <dbReference type="NCBI Taxonomy" id="708437"/>
    <lineage>
        <taxon>Eukaryota</taxon>
        <taxon>Fungi</taxon>
        <taxon>Dikarya</taxon>
        <taxon>Basidiomycota</taxon>
        <taxon>Pucciniomycotina</taxon>
        <taxon>Pucciniomycetes</taxon>
        <taxon>Pucciniales</taxon>
        <taxon>Coleosporiaceae</taxon>
        <taxon>Cronartium</taxon>
    </lineage>
</organism>
<evidence type="ECO:0000256" key="5">
    <source>
        <dbReference type="ARBA" id="ARBA00023211"/>
    </source>
</evidence>
<dbReference type="GO" id="GO:0005634">
    <property type="term" value="C:nucleus"/>
    <property type="evidence" value="ECO:0007669"/>
    <property type="project" value="TreeGrafter"/>
</dbReference>
<dbReference type="InterPro" id="IPR039763">
    <property type="entry name" value="ARMT1"/>
</dbReference>
<dbReference type="Pfam" id="PF01937">
    <property type="entry name" value="ARMT1-like_dom"/>
    <property type="match status" value="1"/>
</dbReference>
<evidence type="ECO:0000256" key="2">
    <source>
        <dbReference type="ARBA" id="ARBA00009519"/>
    </source>
</evidence>
<dbReference type="InterPro" id="IPR002791">
    <property type="entry name" value="ARMT1-like_metal-bd"/>
</dbReference>
<comment type="catalytic activity">
    <reaction evidence="1 7">
        <text>beta-D-fructose 1-phosphate + H2O = D-fructose + phosphate</text>
        <dbReference type="Rhea" id="RHEA:35603"/>
        <dbReference type="ChEBI" id="CHEBI:15377"/>
        <dbReference type="ChEBI" id="CHEBI:37721"/>
        <dbReference type="ChEBI" id="CHEBI:43474"/>
        <dbReference type="ChEBI" id="CHEBI:138881"/>
    </reaction>
</comment>
<keyword evidence="11" id="KW-1185">Reference proteome</keyword>
<evidence type="ECO:0000313" key="10">
    <source>
        <dbReference type="EMBL" id="KAG0147394.1"/>
    </source>
</evidence>
<comment type="caution">
    <text evidence="10">The sequence shown here is derived from an EMBL/GenBank/DDBJ whole genome shotgun (WGS) entry which is preliminary data.</text>
</comment>
<keyword evidence="3 7" id="KW-0479">Metal-binding</keyword>
<comment type="function">
    <text evidence="7">Metal-dependent phosphatase that shows phosphatase activity against several substrates, including fructose-1-phosphate and fructose-6-phosphate. Its preference for fructose-1-phosphate, a strong glycating agent that causes DNA damage rather than a canonical yeast metabolite, suggests a damage-control function in hexose phosphate metabolism.</text>
</comment>
<dbReference type="GO" id="GO:0016791">
    <property type="term" value="F:phosphatase activity"/>
    <property type="evidence" value="ECO:0007669"/>
    <property type="project" value="TreeGrafter"/>
</dbReference>
<evidence type="ECO:0000313" key="11">
    <source>
        <dbReference type="Proteomes" id="UP000886653"/>
    </source>
</evidence>
<dbReference type="GO" id="GO:0046872">
    <property type="term" value="F:metal ion binding"/>
    <property type="evidence" value="ECO:0007669"/>
    <property type="project" value="UniProtKB-UniRule"/>
</dbReference>
<proteinExistence type="inferred from homology"/>
<dbReference type="SUPFAM" id="SSF111321">
    <property type="entry name" value="AF1104-like"/>
    <property type="match status" value="1"/>
</dbReference>
<dbReference type="OrthoDB" id="541375at2759"/>
<evidence type="ECO:0000256" key="3">
    <source>
        <dbReference type="ARBA" id="ARBA00022723"/>
    </source>
</evidence>
<evidence type="ECO:0000259" key="9">
    <source>
        <dbReference type="Pfam" id="PF01937"/>
    </source>
</evidence>
<comment type="domain">
    <text evidence="7">Subfamily III proteins have a conserved RTxK motif about 40-50 residues from the C-terminus; the threonine may be replaced by serine or cysteine.</text>
</comment>
<dbReference type="FunFam" id="1.20.930.60:FF:000002">
    <property type="entry name" value="Protein-glutamate O-methyltransferase C1393.13"/>
    <property type="match status" value="1"/>
</dbReference>
<evidence type="ECO:0000256" key="1">
    <source>
        <dbReference type="ARBA" id="ARBA00001326"/>
    </source>
</evidence>
<keyword evidence="5 7" id="KW-0464">Manganese</keyword>
<reference evidence="10" key="1">
    <citation type="submission" date="2013-11" db="EMBL/GenBank/DDBJ databases">
        <title>Genome sequence of the fusiform rust pathogen reveals effectors for host alternation and coevolution with pine.</title>
        <authorList>
            <consortium name="DOE Joint Genome Institute"/>
            <person name="Smith K."/>
            <person name="Pendleton A."/>
            <person name="Kubisiak T."/>
            <person name="Anderson C."/>
            <person name="Salamov A."/>
            <person name="Aerts A."/>
            <person name="Riley R."/>
            <person name="Clum A."/>
            <person name="Lindquist E."/>
            <person name="Ence D."/>
            <person name="Campbell M."/>
            <person name="Kronenberg Z."/>
            <person name="Feau N."/>
            <person name="Dhillon B."/>
            <person name="Hamelin R."/>
            <person name="Burleigh J."/>
            <person name="Smith J."/>
            <person name="Yandell M."/>
            <person name="Nelson C."/>
            <person name="Grigoriev I."/>
            <person name="Davis J."/>
        </authorList>
    </citation>
    <scope>NUCLEOTIDE SEQUENCE</scope>
    <source>
        <strain evidence="10">G11</strain>
    </source>
</reference>
<dbReference type="PANTHER" id="PTHR12260:SF6">
    <property type="entry name" value="DAMAGE-CONTROL PHOSPHATASE ARMT1"/>
    <property type="match status" value="1"/>
</dbReference>
<comment type="similarity">
    <text evidence="2 7">Belongs to the damage-control phosphatase family. Sugar phosphate phosphatase III subfamily.</text>
</comment>
<dbReference type="AlphaFoldDB" id="A0A9P6NNI8"/>
<comment type="cofactor">
    <cofactor evidence="7">
        <name>Mn(2+)</name>
        <dbReference type="ChEBI" id="CHEBI:29035"/>
    </cofactor>
    <cofactor evidence="7">
        <name>Ni(2+)</name>
        <dbReference type="ChEBI" id="CHEBI:49786"/>
    </cofactor>
</comment>
<dbReference type="EC" id="3.1.3.-" evidence="7"/>
<feature type="domain" description="Damage-control phosphatase ARMT1-like metal-binding" evidence="9">
    <location>
        <begin position="107"/>
        <end position="513"/>
    </location>
</feature>
<dbReference type="Gene3D" id="1.20.930.60">
    <property type="match status" value="1"/>
</dbReference>
<dbReference type="Proteomes" id="UP000886653">
    <property type="component" value="Unassembled WGS sequence"/>
</dbReference>
<dbReference type="EMBL" id="MU167248">
    <property type="protein sequence ID" value="KAG0147394.1"/>
    <property type="molecule type" value="Genomic_DNA"/>
</dbReference>
<feature type="compositionally biased region" description="Polar residues" evidence="8">
    <location>
        <begin position="1"/>
        <end position="26"/>
    </location>
</feature>
<gene>
    <name evidence="10" type="ORF">CROQUDRAFT_76605</name>
</gene>
<evidence type="ECO:0000256" key="6">
    <source>
        <dbReference type="ARBA" id="ARBA00048809"/>
    </source>
</evidence>
<comment type="catalytic activity">
    <reaction evidence="6 7">
        <text>beta-D-fructose 6-phosphate = dihydroxyacetone + D-glyceraldehyde 3-phosphate</text>
        <dbReference type="Rhea" id="RHEA:28002"/>
        <dbReference type="ChEBI" id="CHEBI:16016"/>
        <dbReference type="ChEBI" id="CHEBI:57634"/>
        <dbReference type="ChEBI" id="CHEBI:59776"/>
    </reaction>
</comment>
<keyword evidence="4 7" id="KW-0378">Hydrolase</keyword>